<proteinExistence type="predicted"/>
<dbReference type="InterPro" id="IPR012657">
    <property type="entry name" value="23S_rRNA-intervening_sequence"/>
</dbReference>
<dbReference type="Proteomes" id="UP000321533">
    <property type="component" value="Chromosome"/>
</dbReference>
<organism evidence="1 2">
    <name type="scientific">Panacibacter ginsenosidivorans</name>
    <dbReference type="NCBI Taxonomy" id="1813871"/>
    <lineage>
        <taxon>Bacteria</taxon>
        <taxon>Pseudomonadati</taxon>
        <taxon>Bacteroidota</taxon>
        <taxon>Chitinophagia</taxon>
        <taxon>Chitinophagales</taxon>
        <taxon>Chitinophagaceae</taxon>
        <taxon>Panacibacter</taxon>
    </lineage>
</organism>
<evidence type="ECO:0000313" key="1">
    <source>
        <dbReference type="EMBL" id="QEC70096.1"/>
    </source>
</evidence>
<keyword evidence="2" id="KW-1185">Reference proteome</keyword>
<dbReference type="RefSeq" id="WP_147192991.1">
    <property type="nucleotide sequence ID" value="NZ_CP042435.1"/>
</dbReference>
<dbReference type="EMBL" id="CP042435">
    <property type="protein sequence ID" value="QEC70096.1"/>
    <property type="molecule type" value="Genomic_DNA"/>
</dbReference>
<evidence type="ECO:0000313" key="2">
    <source>
        <dbReference type="Proteomes" id="UP000321533"/>
    </source>
</evidence>
<dbReference type="InterPro" id="IPR036583">
    <property type="entry name" value="23S_rRNA_IVS_sf"/>
</dbReference>
<sequence length="70" mass="8244">MWQRSHQLTLRIYLSIKCGSISELEYQVLLAKELSYLSAALFEELTDEIIEIRKMICSFIQKIEIIIPHC</sequence>
<protein>
    <submittedName>
        <fullName evidence="1">Four helix bundle protein</fullName>
    </submittedName>
</protein>
<dbReference type="NCBIfam" id="TIGR02436">
    <property type="entry name" value="four helix bundle protein"/>
    <property type="match status" value="1"/>
</dbReference>
<dbReference type="SUPFAM" id="SSF158446">
    <property type="entry name" value="IVS-encoded protein-like"/>
    <property type="match status" value="1"/>
</dbReference>
<dbReference type="Gene3D" id="1.20.1440.60">
    <property type="entry name" value="23S rRNA-intervening sequence"/>
    <property type="match status" value="1"/>
</dbReference>
<name>A0A5B8VHL3_9BACT</name>
<gene>
    <name evidence="1" type="ORF">FRZ67_01235</name>
</gene>
<reference evidence="1 2" key="1">
    <citation type="journal article" date="2016" name="Int. J. Syst. Evol. Microbiol.">
        <title>Panacibacter ginsenosidivorans gen. nov., sp. nov., with ginsenoside converting activity isolated from soil of a ginseng field.</title>
        <authorList>
            <person name="Siddiqi M.Z."/>
            <person name="Muhammad Shafi S."/>
            <person name="Choi K.D."/>
            <person name="Im W.T."/>
        </authorList>
    </citation>
    <scope>NUCLEOTIDE SEQUENCE [LARGE SCALE GENOMIC DNA]</scope>
    <source>
        <strain evidence="1 2">Gsoil1550</strain>
    </source>
</reference>
<accession>A0A5B8VHL3</accession>
<dbReference type="KEGG" id="pgin:FRZ67_01235"/>
<dbReference type="AlphaFoldDB" id="A0A5B8VHL3"/>